<dbReference type="InterPro" id="IPR052830">
    <property type="entry name" value="RCC1_domain-containing"/>
</dbReference>
<dbReference type="Pfam" id="PF00415">
    <property type="entry name" value="RCC1"/>
    <property type="match status" value="2"/>
</dbReference>
<organism evidence="2 3">
    <name type="scientific">Dendroctonus ponderosae</name>
    <name type="common">Mountain pine beetle</name>
    <dbReference type="NCBI Taxonomy" id="77166"/>
    <lineage>
        <taxon>Eukaryota</taxon>
        <taxon>Metazoa</taxon>
        <taxon>Ecdysozoa</taxon>
        <taxon>Arthropoda</taxon>
        <taxon>Hexapoda</taxon>
        <taxon>Insecta</taxon>
        <taxon>Pterygota</taxon>
        <taxon>Neoptera</taxon>
        <taxon>Endopterygota</taxon>
        <taxon>Coleoptera</taxon>
        <taxon>Polyphaga</taxon>
        <taxon>Cucujiformia</taxon>
        <taxon>Curculionidae</taxon>
        <taxon>Scolytinae</taxon>
        <taxon>Dendroctonus</taxon>
    </lineage>
</organism>
<evidence type="ECO:0000256" key="1">
    <source>
        <dbReference type="PROSITE-ProRule" id="PRU00235"/>
    </source>
</evidence>
<dbReference type="PANTHER" id="PTHR46849:SF1">
    <property type="entry name" value="RCC1 DOMAIN-CONTAINING PROTEIN 1"/>
    <property type="match status" value="1"/>
</dbReference>
<dbReference type="PRINTS" id="PR00633">
    <property type="entry name" value="RCCNDNSATION"/>
</dbReference>
<dbReference type="PANTHER" id="PTHR46849">
    <property type="entry name" value="RCC1 DOMAIN-CONTAINING PROTEIN 1"/>
    <property type="match status" value="1"/>
</dbReference>
<reference evidence="3" key="1">
    <citation type="journal article" date="2013" name="Genome Biol.">
        <title>Draft genome of the mountain pine beetle, Dendroctonus ponderosae Hopkins, a major forest pest.</title>
        <authorList>
            <person name="Keeling C.I."/>
            <person name="Yuen M.M."/>
            <person name="Liao N.Y."/>
            <person name="Docking T.R."/>
            <person name="Chan S.K."/>
            <person name="Taylor G.A."/>
            <person name="Palmquist D.L."/>
            <person name="Jackman S.D."/>
            <person name="Nguyen A."/>
            <person name="Li M."/>
            <person name="Henderson H."/>
            <person name="Janes J.K."/>
            <person name="Zhao Y."/>
            <person name="Pandoh P."/>
            <person name="Moore R."/>
            <person name="Sperling F.A."/>
            <person name="Huber D.P."/>
            <person name="Birol I."/>
            <person name="Jones S.J."/>
            <person name="Bohlmann J."/>
        </authorList>
    </citation>
    <scope>NUCLEOTIDE SEQUENCE</scope>
</reference>
<dbReference type="PROSITE" id="PS50012">
    <property type="entry name" value="RCC1_3"/>
    <property type="match status" value="2"/>
</dbReference>
<dbReference type="GeneID" id="109545583"/>
<dbReference type="PROSITE" id="PS00626">
    <property type="entry name" value="RCC1_2"/>
    <property type="match status" value="2"/>
</dbReference>
<dbReference type="InterPro" id="IPR009091">
    <property type="entry name" value="RCC1/BLIP-II"/>
</dbReference>
<evidence type="ECO:0000313" key="3">
    <source>
        <dbReference type="Proteomes" id="UP000019118"/>
    </source>
</evidence>
<proteinExistence type="predicted"/>
<dbReference type="AlphaFoldDB" id="A0AAR5QFF0"/>
<sequence length="329" mass="36052">MRILCKGFNLYNQLNCPAKCPTVGEFQLTGNCSPGDHFSIAHTYSVLASDTVLKLHCNLVKTQQLDLCNTKISRVTVGDDKLLVLAEDGQLLKVSLKDWSPAPLPKFIGNQDRVKCISSTSKLFMAYSENGLLYTIPEQVDFVNRNIVDMQCGREHCLLLDTDGNVYSFGAGSRGQLGTGQLDDQSSPVLLQALAGIKIAKIAAGGWHSAAISEEGDLYSWGWNSNGQLGLASFEAGKEKTVSVMATPHVVDIDNSSSLNVTQVACGTKHTIALLENNHLYGCGFNKYKQIKSEDREDYNEFTFIRDFSQENVDRILCGPWNSALIVDS</sequence>
<dbReference type="SUPFAM" id="SSF50985">
    <property type="entry name" value="RCC1/BLIP-II"/>
    <property type="match status" value="1"/>
</dbReference>
<evidence type="ECO:0000313" key="2">
    <source>
        <dbReference type="EnsemblMetazoa" id="XP_019771916.1"/>
    </source>
</evidence>
<feature type="repeat" description="RCC1" evidence="1">
    <location>
        <begin position="216"/>
        <end position="277"/>
    </location>
</feature>
<dbReference type="KEGG" id="dpa:109545583"/>
<dbReference type="InterPro" id="IPR000408">
    <property type="entry name" value="Reg_chr_condens"/>
</dbReference>
<name>A0AAR5QFF0_DENPD</name>
<reference evidence="2" key="2">
    <citation type="submission" date="2024-08" db="UniProtKB">
        <authorList>
            <consortium name="EnsemblMetazoa"/>
        </authorList>
    </citation>
    <scope>IDENTIFICATION</scope>
</reference>
<accession>A0AAR5QFF0</accession>
<dbReference type="EnsemblMetazoa" id="XM_019916357.1">
    <property type="protein sequence ID" value="XP_019771916.1"/>
    <property type="gene ID" value="LOC109545583"/>
</dbReference>
<feature type="repeat" description="RCC1" evidence="1">
    <location>
        <begin position="164"/>
        <end position="215"/>
    </location>
</feature>
<dbReference type="Gene3D" id="2.130.10.30">
    <property type="entry name" value="Regulator of chromosome condensation 1/beta-lactamase-inhibitor protein II"/>
    <property type="match status" value="1"/>
</dbReference>
<keyword evidence="3" id="KW-1185">Reference proteome</keyword>
<protein>
    <submittedName>
        <fullName evidence="2">Uncharacterized protein</fullName>
    </submittedName>
</protein>
<dbReference type="Proteomes" id="UP000019118">
    <property type="component" value="Unassembled WGS sequence"/>
</dbReference>